<dbReference type="Gene3D" id="1.20.1250.20">
    <property type="entry name" value="MFS general substrate transporter like domains"/>
    <property type="match status" value="1"/>
</dbReference>
<feature type="transmembrane region" description="Helical" evidence="6">
    <location>
        <begin position="467"/>
        <end position="486"/>
    </location>
</feature>
<dbReference type="Proteomes" id="UP000434172">
    <property type="component" value="Unassembled WGS sequence"/>
</dbReference>
<keyword evidence="4 6" id="KW-0472">Membrane</keyword>
<evidence type="ECO:0000313" key="8">
    <source>
        <dbReference type="EMBL" id="KAF0329848.1"/>
    </source>
</evidence>
<evidence type="ECO:0000313" key="9">
    <source>
        <dbReference type="Proteomes" id="UP000434172"/>
    </source>
</evidence>
<dbReference type="PROSITE" id="PS50850">
    <property type="entry name" value="MFS"/>
    <property type="match status" value="1"/>
</dbReference>
<organism evidence="8 9">
    <name type="scientific">Colletotrichum asianum</name>
    <dbReference type="NCBI Taxonomy" id="702518"/>
    <lineage>
        <taxon>Eukaryota</taxon>
        <taxon>Fungi</taxon>
        <taxon>Dikarya</taxon>
        <taxon>Ascomycota</taxon>
        <taxon>Pezizomycotina</taxon>
        <taxon>Sordariomycetes</taxon>
        <taxon>Hypocreomycetidae</taxon>
        <taxon>Glomerellales</taxon>
        <taxon>Glomerellaceae</taxon>
        <taxon>Colletotrichum</taxon>
        <taxon>Colletotrichum gloeosporioides species complex</taxon>
    </lineage>
</organism>
<dbReference type="InterPro" id="IPR036259">
    <property type="entry name" value="MFS_trans_sf"/>
</dbReference>
<name>A0A8H3WKS0_9PEZI</name>
<dbReference type="AlphaFoldDB" id="A0A8H3WKS0"/>
<feature type="transmembrane region" description="Helical" evidence="6">
    <location>
        <begin position="434"/>
        <end position="455"/>
    </location>
</feature>
<dbReference type="EMBL" id="WOWK01000010">
    <property type="protein sequence ID" value="KAF0329848.1"/>
    <property type="molecule type" value="Genomic_DNA"/>
</dbReference>
<feature type="transmembrane region" description="Helical" evidence="6">
    <location>
        <begin position="57"/>
        <end position="83"/>
    </location>
</feature>
<dbReference type="SUPFAM" id="SSF103473">
    <property type="entry name" value="MFS general substrate transporter"/>
    <property type="match status" value="1"/>
</dbReference>
<dbReference type="PRINTS" id="PR01036">
    <property type="entry name" value="TCRTETB"/>
</dbReference>
<dbReference type="InterPro" id="IPR005829">
    <property type="entry name" value="Sugar_transporter_CS"/>
</dbReference>
<feature type="transmembrane region" description="Helical" evidence="6">
    <location>
        <begin position="150"/>
        <end position="172"/>
    </location>
</feature>
<keyword evidence="9" id="KW-1185">Reference proteome</keyword>
<protein>
    <submittedName>
        <fullName evidence="8">MFS multidrug transporter</fullName>
    </submittedName>
</protein>
<keyword evidence="2 6" id="KW-0812">Transmembrane</keyword>
<dbReference type="PANTHER" id="PTHR23501">
    <property type="entry name" value="MAJOR FACILITATOR SUPERFAMILY"/>
    <property type="match status" value="1"/>
</dbReference>
<feature type="domain" description="Major facilitator superfamily (MFS) profile" evidence="7">
    <location>
        <begin position="60"/>
        <end position="559"/>
    </location>
</feature>
<proteinExistence type="predicted"/>
<feature type="transmembrane region" description="Helical" evidence="6">
    <location>
        <begin position="402"/>
        <end position="422"/>
    </location>
</feature>
<feature type="transmembrane region" description="Helical" evidence="6">
    <location>
        <begin position="282"/>
        <end position="302"/>
    </location>
</feature>
<evidence type="ECO:0000256" key="2">
    <source>
        <dbReference type="ARBA" id="ARBA00022692"/>
    </source>
</evidence>
<keyword evidence="3 6" id="KW-1133">Transmembrane helix</keyword>
<dbReference type="InterPro" id="IPR011701">
    <property type="entry name" value="MFS"/>
</dbReference>
<dbReference type="Pfam" id="PF07690">
    <property type="entry name" value="MFS_1"/>
    <property type="match status" value="1"/>
</dbReference>
<feature type="transmembrane region" description="Helical" evidence="6">
    <location>
        <begin position="247"/>
        <end position="270"/>
    </location>
</feature>
<feature type="region of interest" description="Disordered" evidence="5">
    <location>
        <begin position="1"/>
        <end position="49"/>
    </location>
</feature>
<reference evidence="8 9" key="1">
    <citation type="submission" date="2019-12" db="EMBL/GenBank/DDBJ databases">
        <title>A genome sequence resource for the geographically widespread anthracnose pathogen Colletotrichum asianum.</title>
        <authorList>
            <person name="Meng Y."/>
        </authorList>
    </citation>
    <scope>NUCLEOTIDE SEQUENCE [LARGE SCALE GENOMIC DNA]</scope>
    <source>
        <strain evidence="8 9">ICMP 18580</strain>
    </source>
</reference>
<feature type="compositionally biased region" description="Polar residues" evidence="5">
    <location>
        <begin position="34"/>
        <end position="45"/>
    </location>
</feature>
<dbReference type="PANTHER" id="PTHR23501:SF43">
    <property type="entry name" value="MULTIDRUG TRANSPORTER, PUTATIVE (AFU_ORTHOLOGUE AFUA_6G03040)-RELATED"/>
    <property type="match status" value="1"/>
</dbReference>
<dbReference type="Gene3D" id="1.20.1720.10">
    <property type="entry name" value="Multidrug resistance protein D"/>
    <property type="match status" value="1"/>
</dbReference>
<feature type="transmembrane region" description="Helical" evidence="6">
    <location>
        <begin position="211"/>
        <end position="235"/>
    </location>
</feature>
<comment type="subcellular location">
    <subcellularLocation>
        <location evidence="1">Membrane</location>
        <topology evidence="1">Multi-pass membrane protein</topology>
    </subcellularLocation>
</comment>
<evidence type="ECO:0000256" key="1">
    <source>
        <dbReference type="ARBA" id="ARBA00004141"/>
    </source>
</evidence>
<accession>A0A8H3WKS0</accession>
<feature type="transmembrane region" description="Helical" evidence="6">
    <location>
        <begin position="534"/>
        <end position="552"/>
    </location>
</feature>
<gene>
    <name evidence="8" type="ORF">GQ607_003021</name>
</gene>
<feature type="transmembrane region" description="Helical" evidence="6">
    <location>
        <begin position="125"/>
        <end position="144"/>
    </location>
</feature>
<evidence type="ECO:0000256" key="3">
    <source>
        <dbReference type="ARBA" id="ARBA00022989"/>
    </source>
</evidence>
<feature type="region of interest" description="Disordered" evidence="5">
    <location>
        <begin position="570"/>
        <end position="599"/>
    </location>
</feature>
<dbReference type="OrthoDB" id="440553at2759"/>
<evidence type="ECO:0000259" key="7">
    <source>
        <dbReference type="PROSITE" id="PS50850"/>
    </source>
</evidence>
<sequence length="599" mass="64451">MEASQQPAASNERIAQPLSYPNPSLGDTAGFAAANSSPPQVQSGPQRKPRLSDKVHGVLLVFSILLGLFISTLDTSVIATSLMSISEEFQDHANASWILLAYLLTYMGCSVGVSKLSDIYGRKLILFVSWTIFLLCSTGCTAAWSMTSLIIFRALKGIGGAGLYSLAQICLLEHGPAKNPSHMGALIGITLALAFLLGPVLGGAITSKVSWRWIFGINLPIGLFASTCIMLFFPAERRAHHIFSLRAFMRVDLIGMMSLLVASITLVFAIERGGSRVYEWNSVQIITAFCASGFCWIIFVGWETFLNKKYCEHHNHIRCVHMEPVFTAALAHRRPYICGLIVAFLTGAPYVVLTIAIPERMQVLQHATPLSAGVHLLPMLSGTAVGSFLAGAICRKFNHTSYLMVAASITQLLGIGLMLSLANVDSSFVPAYGFTLIVGLGVGVSFGASTIVAAVEEDKAVAQGLIAQARVLGSCIGVAVCTVLFHNRIDSLVHILNSSQLDTMHSTPTASVHFTPELQRRIQEVYAVAFKDQIIFLTSVCGAMLLAAICSFEKKPRSINALADAQRAFKTSQQEDRDGTELSDMGSVRTARAGCSNPA</sequence>
<evidence type="ECO:0000256" key="5">
    <source>
        <dbReference type="SAM" id="MobiDB-lite"/>
    </source>
</evidence>
<feature type="transmembrane region" description="Helical" evidence="6">
    <location>
        <begin position="95"/>
        <end position="113"/>
    </location>
</feature>
<comment type="caution">
    <text evidence="8">The sequence shown here is derived from an EMBL/GenBank/DDBJ whole genome shotgun (WGS) entry which is preliminary data.</text>
</comment>
<dbReference type="PROSITE" id="PS00216">
    <property type="entry name" value="SUGAR_TRANSPORT_1"/>
    <property type="match status" value="1"/>
</dbReference>
<dbReference type="GO" id="GO:0005886">
    <property type="term" value="C:plasma membrane"/>
    <property type="evidence" value="ECO:0007669"/>
    <property type="project" value="TreeGrafter"/>
</dbReference>
<evidence type="ECO:0000256" key="4">
    <source>
        <dbReference type="ARBA" id="ARBA00023136"/>
    </source>
</evidence>
<feature type="transmembrane region" description="Helical" evidence="6">
    <location>
        <begin position="336"/>
        <end position="358"/>
    </location>
</feature>
<dbReference type="GO" id="GO:0022857">
    <property type="term" value="F:transmembrane transporter activity"/>
    <property type="evidence" value="ECO:0007669"/>
    <property type="project" value="InterPro"/>
</dbReference>
<feature type="transmembrane region" description="Helical" evidence="6">
    <location>
        <begin position="184"/>
        <end position="205"/>
    </location>
</feature>
<dbReference type="InterPro" id="IPR020846">
    <property type="entry name" value="MFS_dom"/>
</dbReference>
<evidence type="ECO:0000256" key="6">
    <source>
        <dbReference type="SAM" id="Phobius"/>
    </source>
</evidence>
<feature type="transmembrane region" description="Helical" evidence="6">
    <location>
        <begin position="370"/>
        <end position="390"/>
    </location>
</feature>